<name>A0A8J3KED9_9ACTN</name>
<feature type="transmembrane region" description="Helical" evidence="7">
    <location>
        <begin position="59"/>
        <end position="78"/>
    </location>
</feature>
<dbReference type="Gene3D" id="1.20.1250.20">
    <property type="entry name" value="MFS general substrate transporter like domains"/>
    <property type="match status" value="1"/>
</dbReference>
<feature type="transmembrane region" description="Helical" evidence="7">
    <location>
        <begin position="296"/>
        <end position="313"/>
    </location>
</feature>
<keyword evidence="2" id="KW-0813">Transport</keyword>
<evidence type="ECO:0000313" key="9">
    <source>
        <dbReference type="EMBL" id="GIG01662.1"/>
    </source>
</evidence>
<evidence type="ECO:0000256" key="1">
    <source>
        <dbReference type="ARBA" id="ARBA00004651"/>
    </source>
</evidence>
<feature type="transmembrane region" description="Helical" evidence="7">
    <location>
        <begin position="368"/>
        <end position="385"/>
    </location>
</feature>
<keyword evidence="5 7" id="KW-1133">Transmembrane helix</keyword>
<evidence type="ECO:0000256" key="4">
    <source>
        <dbReference type="ARBA" id="ARBA00022692"/>
    </source>
</evidence>
<feature type="transmembrane region" description="Helical" evidence="7">
    <location>
        <begin position="232"/>
        <end position="253"/>
    </location>
</feature>
<feature type="transmembrane region" description="Helical" evidence="7">
    <location>
        <begin position="166"/>
        <end position="186"/>
    </location>
</feature>
<dbReference type="Pfam" id="PF05977">
    <property type="entry name" value="MFS_3"/>
    <property type="match status" value="1"/>
</dbReference>
<sequence>MTATATTPATRRWLPPLLRQTPFRRYWTGQSVSLVGDQITELALPLFAVLVAQAGPAEMGYLTAAALAPNLLFSLLFGGWADRRPYKRTIMVAADVARAVALLAVPVLYLLDALTMTQLYLVAFTVGTFSVLFEVCRTTLFVSLVSREDFLPANALLNGSRAFSSVAGAGAGGLLVRLVGAPFALLLDALSFLFSAVMIARVEVVEPTPVARRGLGLREGLSFIARHPVMRAAVCASTTINLFNFMYGALVILYVTTELHVTPDVLGLGLGLAAVGALIGAAVARRLADRFGVGPLYVFGYLLFPAPLILIPLAQGPHWLVLTMVFCAEFFSGFGVMLLDTAGGSLQASVIPDELRARVTGAHRTINYGIRPIGAVIGGALGTALGVRETLWIATVGALAGVLWLIASPIPRLRRL</sequence>
<keyword evidence="3" id="KW-1003">Cell membrane</keyword>
<dbReference type="InterPro" id="IPR036259">
    <property type="entry name" value="MFS_trans_sf"/>
</dbReference>
<comment type="caution">
    <text evidence="9">The sequence shown here is derived from an EMBL/GenBank/DDBJ whole genome shotgun (WGS) entry which is preliminary data.</text>
</comment>
<dbReference type="InterPro" id="IPR020846">
    <property type="entry name" value="MFS_dom"/>
</dbReference>
<evidence type="ECO:0000256" key="7">
    <source>
        <dbReference type="SAM" id="Phobius"/>
    </source>
</evidence>
<organism evidence="9 10">
    <name type="scientific">Catellatospora citrea</name>
    <dbReference type="NCBI Taxonomy" id="53366"/>
    <lineage>
        <taxon>Bacteria</taxon>
        <taxon>Bacillati</taxon>
        <taxon>Actinomycetota</taxon>
        <taxon>Actinomycetes</taxon>
        <taxon>Micromonosporales</taxon>
        <taxon>Micromonosporaceae</taxon>
        <taxon>Catellatospora</taxon>
    </lineage>
</organism>
<dbReference type="PANTHER" id="PTHR23513">
    <property type="entry name" value="INTEGRAL MEMBRANE EFFLUX PROTEIN-RELATED"/>
    <property type="match status" value="1"/>
</dbReference>
<dbReference type="Proteomes" id="UP000659904">
    <property type="component" value="Unassembled WGS sequence"/>
</dbReference>
<evidence type="ECO:0000256" key="5">
    <source>
        <dbReference type="ARBA" id="ARBA00022989"/>
    </source>
</evidence>
<accession>A0A8J3KED9</accession>
<dbReference type="InterPro" id="IPR010290">
    <property type="entry name" value="TM_effector"/>
</dbReference>
<gene>
    <name evidence="9" type="ORF">Cci01nite_67550</name>
</gene>
<feature type="transmembrane region" description="Helical" evidence="7">
    <location>
        <begin position="265"/>
        <end position="284"/>
    </location>
</feature>
<keyword evidence="6 7" id="KW-0472">Membrane</keyword>
<keyword evidence="10" id="KW-1185">Reference proteome</keyword>
<dbReference type="SUPFAM" id="SSF103473">
    <property type="entry name" value="MFS general substrate transporter"/>
    <property type="match status" value="1"/>
</dbReference>
<dbReference type="GO" id="GO:0005886">
    <property type="term" value="C:plasma membrane"/>
    <property type="evidence" value="ECO:0007669"/>
    <property type="project" value="UniProtKB-SubCell"/>
</dbReference>
<keyword evidence="4 7" id="KW-0812">Transmembrane</keyword>
<dbReference type="AlphaFoldDB" id="A0A8J3KED9"/>
<feature type="domain" description="Major facilitator superfamily (MFS) profile" evidence="8">
    <location>
        <begin position="230"/>
        <end position="416"/>
    </location>
</feature>
<dbReference type="PANTHER" id="PTHR23513:SF6">
    <property type="entry name" value="MAJOR FACILITATOR SUPERFAMILY ASSOCIATED DOMAIN-CONTAINING PROTEIN"/>
    <property type="match status" value="1"/>
</dbReference>
<protein>
    <submittedName>
        <fullName evidence="9">MFS transporter</fullName>
    </submittedName>
</protein>
<dbReference type="EMBL" id="BONH01000041">
    <property type="protein sequence ID" value="GIG01662.1"/>
    <property type="molecule type" value="Genomic_DNA"/>
</dbReference>
<proteinExistence type="predicted"/>
<evidence type="ECO:0000256" key="2">
    <source>
        <dbReference type="ARBA" id="ARBA00022448"/>
    </source>
</evidence>
<evidence type="ECO:0000313" key="10">
    <source>
        <dbReference type="Proteomes" id="UP000659904"/>
    </source>
</evidence>
<comment type="subcellular location">
    <subcellularLocation>
        <location evidence="1">Cell membrane</location>
        <topology evidence="1">Multi-pass membrane protein</topology>
    </subcellularLocation>
</comment>
<reference evidence="9 10" key="1">
    <citation type="submission" date="2021-01" db="EMBL/GenBank/DDBJ databases">
        <title>Whole genome shotgun sequence of Catellatospora citrea NBRC 14495.</title>
        <authorList>
            <person name="Komaki H."/>
            <person name="Tamura T."/>
        </authorList>
    </citation>
    <scope>NUCLEOTIDE SEQUENCE [LARGE SCALE GENOMIC DNA]</scope>
    <source>
        <strain evidence="9 10">NBRC 14495</strain>
    </source>
</reference>
<feature type="transmembrane region" description="Helical" evidence="7">
    <location>
        <begin position="391"/>
        <end position="410"/>
    </location>
</feature>
<evidence type="ECO:0000259" key="8">
    <source>
        <dbReference type="PROSITE" id="PS50850"/>
    </source>
</evidence>
<evidence type="ECO:0000256" key="6">
    <source>
        <dbReference type="ARBA" id="ARBA00023136"/>
    </source>
</evidence>
<dbReference type="PROSITE" id="PS50850">
    <property type="entry name" value="MFS"/>
    <property type="match status" value="1"/>
</dbReference>
<dbReference type="RefSeq" id="WP_120322212.1">
    <property type="nucleotide sequence ID" value="NZ_BONH01000041.1"/>
</dbReference>
<dbReference type="CDD" id="cd06173">
    <property type="entry name" value="MFS_MefA_like"/>
    <property type="match status" value="1"/>
</dbReference>
<evidence type="ECO:0000256" key="3">
    <source>
        <dbReference type="ARBA" id="ARBA00022475"/>
    </source>
</evidence>
<feature type="transmembrane region" description="Helical" evidence="7">
    <location>
        <begin position="319"/>
        <end position="339"/>
    </location>
</feature>
<dbReference type="GO" id="GO:0022857">
    <property type="term" value="F:transmembrane transporter activity"/>
    <property type="evidence" value="ECO:0007669"/>
    <property type="project" value="InterPro"/>
</dbReference>